<name>A0A918XJY8_9ACTN</name>
<dbReference type="Proteomes" id="UP000654947">
    <property type="component" value="Unassembled WGS sequence"/>
</dbReference>
<reference evidence="2 3" key="1">
    <citation type="journal article" date="2014" name="Int. J. Syst. Evol. Microbiol.">
        <title>Complete genome sequence of Corynebacterium casei LMG S-19264T (=DSM 44701T), isolated from a smear-ripened cheese.</title>
        <authorList>
            <consortium name="US DOE Joint Genome Institute (JGI-PGF)"/>
            <person name="Walter F."/>
            <person name="Albersmeier A."/>
            <person name="Kalinowski J."/>
            <person name="Ruckert C."/>
        </authorList>
    </citation>
    <scope>NUCLEOTIDE SEQUENCE [LARGE SCALE GENOMIC DNA]</scope>
    <source>
        <strain evidence="2 3">KCTC 19473</strain>
    </source>
</reference>
<proteinExistence type="predicted"/>
<organism evidence="2 3">
    <name type="scientific">Nocardiopsis kunsanensis</name>
    <dbReference type="NCBI Taxonomy" id="141693"/>
    <lineage>
        <taxon>Bacteria</taxon>
        <taxon>Bacillati</taxon>
        <taxon>Actinomycetota</taxon>
        <taxon>Actinomycetes</taxon>
        <taxon>Streptosporangiales</taxon>
        <taxon>Nocardiopsidaceae</taxon>
        <taxon>Nocardiopsis</taxon>
    </lineage>
</organism>
<keyword evidence="3" id="KW-1185">Reference proteome</keyword>
<feature type="region of interest" description="Disordered" evidence="1">
    <location>
        <begin position="52"/>
        <end position="134"/>
    </location>
</feature>
<sequence length="134" mass="13924">MRFILCVSSSGRIRAMRSPFVLAVAGALAALAAGALVWVLWSGQAQVSPPVEVVVGESPDATPAPPSGEDTVTPPPPVVDRDGDGVHDDEETKTPEAEPSHTPAPNTPGEVDCDEDDDDDGDGDDDCDEDDDDD</sequence>
<evidence type="ECO:0000313" key="3">
    <source>
        <dbReference type="Proteomes" id="UP000654947"/>
    </source>
</evidence>
<protein>
    <submittedName>
        <fullName evidence="2">Uncharacterized protein</fullName>
    </submittedName>
</protein>
<feature type="compositionally biased region" description="Basic and acidic residues" evidence="1">
    <location>
        <begin position="79"/>
        <end position="99"/>
    </location>
</feature>
<accession>A0A918XJY8</accession>
<feature type="compositionally biased region" description="Acidic residues" evidence="1">
    <location>
        <begin position="111"/>
        <end position="134"/>
    </location>
</feature>
<evidence type="ECO:0000313" key="2">
    <source>
        <dbReference type="EMBL" id="GHD35916.1"/>
    </source>
</evidence>
<dbReference type="EMBL" id="BMXL01000036">
    <property type="protein sequence ID" value="GHD35916.1"/>
    <property type="molecule type" value="Genomic_DNA"/>
</dbReference>
<dbReference type="AlphaFoldDB" id="A0A918XJY8"/>
<gene>
    <name evidence="2" type="ORF">GCM10007147_42750</name>
</gene>
<evidence type="ECO:0000256" key="1">
    <source>
        <dbReference type="SAM" id="MobiDB-lite"/>
    </source>
</evidence>
<comment type="caution">
    <text evidence="2">The sequence shown here is derived from an EMBL/GenBank/DDBJ whole genome shotgun (WGS) entry which is preliminary data.</text>
</comment>